<accession>A0A8J4A2F2</accession>
<organism evidence="1 2">
    <name type="scientific">Virgisporangium ochraceum</name>
    <dbReference type="NCBI Taxonomy" id="65505"/>
    <lineage>
        <taxon>Bacteria</taxon>
        <taxon>Bacillati</taxon>
        <taxon>Actinomycetota</taxon>
        <taxon>Actinomycetes</taxon>
        <taxon>Micromonosporales</taxon>
        <taxon>Micromonosporaceae</taxon>
        <taxon>Virgisporangium</taxon>
    </lineage>
</organism>
<sequence>MAKRHRKARPVSIIVTIGALLSVFGVTVAAPSWADDDRAEACLRDTRKVELVNLGSPFGAEPATVRWKTDVPAGCDAVSIELNGRPVAREGTMEAQRDSFGGADYWLQARYGAKADGRTRGLGVTSLLRGRIVSYARQGDSIVEVPTGPGADVAARIAHRVLGAVSEEVRTNIVNVIEIHLIPVGVSMTDLPAFASLRGQTTCADGTIAGCVDDRPWDDVRGLHWGRYLERNAVVAATGVEDLVMGPDAEPGQIPGYTLVHELAHAVLRHGLPARHAEVEAMLATQKARGFEANFIGGDEYTSSNIDEYFAESSTAYLEIAPHEVFRVEHTRETLGAYDPPMLDLLRSVYPYA</sequence>
<dbReference type="AlphaFoldDB" id="A0A8J4A2F2"/>
<dbReference type="Proteomes" id="UP000635606">
    <property type="component" value="Unassembled WGS sequence"/>
</dbReference>
<protein>
    <submittedName>
        <fullName evidence="1">Uncharacterized protein</fullName>
    </submittedName>
</protein>
<dbReference type="SUPFAM" id="SSF55486">
    <property type="entry name" value="Metalloproteases ('zincins'), catalytic domain"/>
    <property type="match status" value="1"/>
</dbReference>
<evidence type="ECO:0000313" key="1">
    <source>
        <dbReference type="EMBL" id="GIJ72140.1"/>
    </source>
</evidence>
<gene>
    <name evidence="1" type="ORF">Voc01_070570</name>
</gene>
<reference evidence="1" key="1">
    <citation type="submission" date="2021-01" db="EMBL/GenBank/DDBJ databases">
        <title>Whole genome shotgun sequence of Virgisporangium ochraceum NBRC 16418.</title>
        <authorList>
            <person name="Komaki H."/>
            <person name="Tamura T."/>
        </authorList>
    </citation>
    <scope>NUCLEOTIDE SEQUENCE</scope>
    <source>
        <strain evidence="1">NBRC 16418</strain>
    </source>
</reference>
<name>A0A8J4A2F2_9ACTN</name>
<dbReference type="RefSeq" id="WP_203931997.1">
    <property type="nucleotide sequence ID" value="NZ_BOPH01000097.1"/>
</dbReference>
<keyword evidence="2" id="KW-1185">Reference proteome</keyword>
<comment type="caution">
    <text evidence="1">The sequence shown here is derived from an EMBL/GenBank/DDBJ whole genome shotgun (WGS) entry which is preliminary data.</text>
</comment>
<evidence type="ECO:0000313" key="2">
    <source>
        <dbReference type="Proteomes" id="UP000635606"/>
    </source>
</evidence>
<dbReference type="EMBL" id="BOPH01000097">
    <property type="protein sequence ID" value="GIJ72140.1"/>
    <property type="molecule type" value="Genomic_DNA"/>
</dbReference>
<proteinExistence type="predicted"/>